<keyword evidence="2" id="KW-1185">Reference proteome</keyword>
<dbReference type="EMBL" id="JAHLQL010000001">
    <property type="protein sequence ID" value="MBU5591334.1"/>
    <property type="molecule type" value="Genomic_DNA"/>
</dbReference>
<evidence type="ECO:0000313" key="2">
    <source>
        <dbReference type="Proteomes" id="UP000736583"/>
    </source>
</evidence>
<comment type="caution">
    <text evidence="1">The sequence shown here is derived from an EMBL/GenBank/DDBJ whole genome shotgun (WGS) entry which is preliminary data.</text>
</comment>
<organism evidence="1 2">
    <name type="scientific">Clostridium simiarum</name>
    <dbReference type="NCBI Taxonomy" id="2841506"/>
    <lineage>
        <taxon>Bacteria</taxon>
        <taxon>Bacillati</taxon>
        <taxon>Bacillota</taxon>
        <taxon>Clostridia</taxon>
        <taxon>Eubacteriales</taxon>
        <taxon>Clostridiaceae</taxon>
        <taxon>Clostridium</taxon>
    </lineage>
</organism>
<protein>
    <submittedName>
        <fullName evidence="1">Uncharacterized protein</fullName>
    </submittedName>
</protein>
<dbReference type="RefSeq" id="WP_216456335.1">
    <property type="nucleotide sequence ID" value="NZ_JAHLQL010000001.1"/>
</dbReference>
<reference evidence="1 2" key="1">
    <citation type="submission" date="2021-06" db="EMBL/GenBank/DDBJ databases">
        <authorList>
            <person name="Sun Q."/>
            <person name="Li D."/>
        </authorList>
    </citation>
    <scope>NUCLEOTIDE SEQUENCE [LARGE SCALE GENOMIC DNA]</scope>
    <source>
        <strain evidence="1 2">MSJ-4</strain>
    </source>
</reference>
<gene>
    <name evidence="1" type="ORF">KQI89_06135</name>
</gene>
<name>A0ABS6EYP0_9CLOT</name>
<accession>A0ABS6EYP0</accession>
<sequence>MKKLEGFSFISFGKLKSMKREEVKKLKGNHKILKAFKLSQIANSSLLNKITILGEKDG</sequence>
<evidence type="ECO:0000313" key="1">
    <source>
        <dbReference type="EMBL" id="MBU5591334.1"/>
    </source>
</evidence>
<dbReference type="Proteomes" id="UP000736583">
    <property type="component" value="Unassembled WGS sequence"/>
</dbReference>
<proteinExistence type="predicted"/>